<reference evidence="2" key="1">
    <citation type="submission" date="2021-12" db="EMBL/GenBank/DDBJ databases">
        <authorList>
            <person name="Rodrigo-Torres L."/>
            <person name="Arahal R. D."/>
            <person name="Lucena T."/>
        </authorList>
    </citation>
    <scope>NUCLEOTIDE SEQUENCE</scope>
    <source>
        <strain evidence="2">CECT 8267</strain>
    </source>
</reference>
<dbReference type="Proteomes" id="UP000838100">
    <property type="component" value="Unassembled WGS sequence"/>
</dbReference>
<name>A0ABN8EIQ9_9GAMM</name>
<keyword evidence="3" id="KW-1185">Reference proteome</keyword>
<proteinExistence type="predicted"/>
<dbReference type="EMBL" id="CAKLPX010000002">
    <property type="protein sequence ID" value="CAH0991939.1"/>
    <property type="molecule type" value="Genomic_DNA"/>
</dbReference>
<feature type="chain" id="PRO_5046141784" evidence="1">
    <location>
        <begin position="26"/>
        <end position="189"/>
    </location>
</feature>
<evidence type="ECO:0000313" key="3">
    <source>
        <dbReference type="Proteomes" id="UP000838100"/>
    </source>
</evidence>
<dbReference type="RefSeq" id="WP_237444638.1">
    <property type="nucleotide sequence ID" value="NZ_CAKLPX010000002.1"/>
</dbReference>
<evidence type="ECO:0000256" key="1">
    <source>
        <dbReference type="SAM" id="SignalP"/>
    </source>
</evidence>
<keyword evidence="1" id="KW-0732">Signal</keyword>
<organism evidence="2 3">
    <name type="scientific">Sinobacterium norvegicum</name>
    <dbReference type="NCBI Taxonomy" id="1641715"/>
    <lineage>
        <taxon>Bacteria</taxon>
        <taxon>Pseudomonadati</taxon>
        <taxon>Pseudomonadota</taxon>
        <taxon>Gammaproteobacteria</taxon>
        <taxon>Cellvibrionales</taxon>
        <taxon>Spongiibacteraceae</taxon>
        <taxon>Sinobacterium</taxon>
    </lineage>
</organism>
<protein>
    <submittedName>
        <fullName evidence="2">Uncharacterized protein</fullName>
    </submittedName>
</protein>
<sequence>MKNKMNVLRAAVVAGSVLVAGSAIAADGSIGTSSEGDVLLTAVIPTLFKVNIENDDLNFGTLADTTVGSRTMETGFCVQSTGGADFKLSLSAVTGAATDITAFTLLGQGLTPDSIGFSAEYLATSGAAAGSGSDLAPGQTINLSTAENFLGCANNNESGYISYVINETSLLAAKADTYVATSYVTVTAQ</sequence>
<gene>
    <name evidence="2" type="ORF">SIN8267_02054</name>
</gene>
<comment type="caution">
    <text evidence="2">The sequence shown here is derived from an EMBL/GenBank/DDBJ whole genome shotgun (WGS) entry which is preliminary data.</text>
</comment>
<evidence type="ECO:0000313" key="2">
    <source>
        <dbReference type="EMBL" id="CAH0991939.1"/>
    </source>
</evidence>
<feature type="signal peptide" evidence="1">
    <location>
        <begin position="1"/>
        <end position="25"/>
    </location>
</feature>
<accession>A0ABN8EIQ9</accession>